<dbReference type="AlphaFoldDB" id="A0A8J3IZ02"/>
<organism evidence="2 3">
    <name type="scientific">Actinocatenispora rupis</name>
    <dbReference type="NCBI Taxonomy" id="519421"/>
    <lineage>
        <taxon>Bacteria</taxon>
        <taxon>Bacillati</taxon>
        <taxon>Actinomycetota</taxon>
        <taxon>Actinomycetes</taxon>
        <taxon>Micromonosporales</taxon>
        <taxon>Micromonosporaceae</taxon>
        <taxon>Actinocatenispora</taxon>
    </lineage>
</organism>
<gene>
    <name evidence="2" type="ORF">Aru02nite_21170</name>
</gene>
<feature type="region of interest" description="Disordered" evidence="1">
    <location>
        <begin position="1"/>
        <end position="30"/>
    </location>
</feature>
<evidence type="ECO:0000313" key="2">
    <source>
        <dbReference type="EMBL" id="GID11228.1"/>
    </source>
</evidence>
<sequence length="207" mass="21696">MRAPATLPGQYLPTGVRGAAGRTSGPGGQLETVGQVAERAVELGIVAPGALTALDADDLREPLSYYDDDPAAALVDLLAELGVAVRVDAKSGGDLLDGYRSLFDSFAACTGGAVTITDIELYEGNAGERIRMLVDGDVLDWHVEHGDSRRYLDTLMVFEIADSLTPRADTDPRVFTCVLDADGDSGHVFADPTAFAVLAAELGVTLD</sequence>
<protein>
    <submittedName>
        <fullName evidence="2">Uncharacterized protein</fullName>
    </submittedName>
</protein>
<evidence type="ECO:0000256" key="1">
    <source>
        <dbReference type="SAM" id="MobiDB-lite"/>
    </source>
</evidence>
<evidence type="ECO:0000313" key="3">
    <source>
        <dbReference type="Proteomes" id="UP000612808"/>
    </source>
</evidence>
<reference evidence="2" key="1">
    <citation type="submission" date="2021-01" db="EMBL/GenBank/DDBJ databases">
        <title>Whole genome shotgun sequence of Actinocatenispora rupis NBRC 107355.</title>
        <authorList>
            <person name="Komaki H."/>
            <person name="Tamura T."/>
        </authorList>
    </citation>
    <scope>NUCLEOTIDE SEQUENCE</scope>
    <source>
        <strain evidence="2">NBRC 107355</strain>
    </source>
</reference>
<proteinExistence type="predicted"/>
<name>A0A8J3IZ02_9ACTN</name>
<keyword evidence="3" id="KW-1185">Reference proteome</keyword>
<dbReference type="EMBL" id="BOMB01000012">
    <property type="protein sequence ID" value="GID11228.1"/>
    <property type="molecule type" value="Genomic_DNA"/>
</dbReference>
<dbReference type="Proteomes" id="UP000612808">
    <property type="component" value="Unassembled WGS sequence"/>
</dbReference>
<accession>A0A8J3IZ02</accession>
<comment type="caution">
    <text evidence="2">The sequence shown here is derived from an EMBL/GenBank/DDBJ whole genome shotgun (WGS) entry which is preliminary data.</text>
</comment>